<proteinExistence type="predicted"/>
<dbReference type="EMBL" id="KY827813">
    <property type="protein sequence ID" value="ASA40435.1"/>
    <property type="molecule type" value="Genomic_DNA"/>
</dbReference>
<sequence length="791" mass="89927">MEEESQRVQRRIGVIPEEAASQILKDTKLRVSYLGVGHWGYSVSVIKSALQKGCRRNDEDITAWSIREAYLYYHLGLNYIENVKPAAKSLNTNMVNRIKIIAVEDTSPRSMVASNECVRTLEKYEKGNFRQPSYLMDAAMRLVHASSSRVCSHMRALCCKEEDSDKLGGIYYANFNELETQCVSAVNFSPIERIKHVFREIESVKLGKKSVQLLNLRSVAAYHVLRYYGDKVKDTNKKHSGPFKRKEFEQFWGLCFKFVTQHVKTDPELRCYFNELTYAINWRRDFFCSKGFFREESLFLTSIVELIIAMCIGDRKQFAKIQKRDLKRFNKGEEGRKEEAATFDWIEGHVKRMPQMPVWVLDKHTNKNTHGVSFALESSMVSGGDKRWSPGVWLHSYTKMRLDSPPPPEVGQFLDQAINTLKREAASHCVTRNICTTTGFIKASSFTANINSEPMEIKEEIKKRKIEIKDDNTTATVTVSATTSSSITSTPPPTKKQKTTPSGSNKVDSIQLNNLPTLNMEDLDRVLEVHNQNSKKGVAATVLMKDGNKVVFKEMRKSFGWGSHQNFVQVLKDEDVCKLDYLLPCPDSGPYRGLYRCYFKIVKDEISSTAARIEKVKWGENAMCYFISGCVTRQEGIGKIITDVRLSHMGPNKQYVYDNYRQLIHILIFRLLTGVSDTNTSNILVGDGGNLFSVDENYVGAKDPRTALENRKIKELQLLLKTSFKVNKVTKEDIDSCLPSWLFDTSKSDKIMNGVCNIGKNMGIGPTTLDIVKNNCTCILGVVNDLLYDNK</sequence>
<reference evidence="2" key="1">
    <citation type="journal article" date="2015" name="J. Virol.">
        <title>VP24 Is a Chitin-Binding Protein Involved in White Spot Syndrome Virus Infection.</title>
        <authorList>
            <person name="Li Z."/>
            <person name="Li F."/>
            <person name="Han Y."/>
            <person name="Xu L."/>
            <person name="Yang F."/>
        </authorList>
    </citation>
    <scope>NUCLEOTIDE SEQUENCE [LARGE SCALE GENOMIC DNA]</scope>
    <source>
        <strain evidence="2">CN04</strain>
    </source>
</reference>
<evidence type="ECO:0000313" key="2">
    <source>
        <dbReference type="EMBL" id="ASA40435.1"/>
    </source>
</evidence>
<evidence type="ECO:0000256" key="1">
    <source>
        <dbReference type="SAM" id="MobiDB-lite"/>
    </source>
</evidence>
<accession>A0A1Z2R9G6</accession>
<protein>
    <submittedName>
        <fullName evidence="2">Wsv244</fullName>
    </submittedName>
</protein>
<name>A0A1Z2R9G6_9VIRU</name>
<organism evidence="2">
    <name type="scientific">White spot syndrome virus</name>
    <dbReference type="NCBI Taxonomy" id="342409"/>
    <lineage>
        <taxon>Viruses</taxon>
        <taxon>Viruses incertae sedis</taxon>
        <taxon>Naldaviricetes</taxon>
        <taxon>Nimaviridae</taxon>
        <taxon>Whispovirus</taxon>
    </lineage>
</organism>
<reference evidence="2" key="2">
    <citation type="submission" date="2017-03" db="EMBL/GenBank/DDBJ databases">
        <title>A VP24-truncated isolate of white spot syndrome virus is inefficient in per os infection.</title>
        <authorList>
            <person name="Han Y."/>
            <person name="Li F."/>
            <person name="Xu L."/>
            <person name="Huang W."/>
            <person name="Yang F."/>
        </authorList>
    </citation>
    <scope>NUCLEOTIDE SEQUENCE</scope>
    <source>
        <strain evidence="2">CN04</strain>
    </source>
</reference>
<dbReference type="Proteomes" id="UP000278929">
    <property type="component" value="Genome"/>
</dbReference>
<feature type="region of interest" description="Disordered" evidence="1">
    <location>
        <begin position="477"/>
        <end position="508"/>
    </location>
</feature>
<feature type="compositionally biased region" description="Low complexity" evidence="1">
    <location>
        <begin position="477"/>
        <end position="489"/>
    </location>
</feature>